<organism evidence="2 3">
    <name type="scientific">Onychostoma macrolepis</name>
    <dbReference type="NCBI Taxonomy" id="369639"/>
    <lineage>
        <taxon>Eukaryota</taxon>
        <taxon>Metazoa</taxon>
        <taxon>Chordata</taxon>
        <taxon>Craniata</taxon>
        <taxon>Vertebrata</taxon>
        <taxon>Euteleostomi</taxon>
        <taxon>Actinopterygii</taxon>
        <taxon>Neopterygii</taxon>
        <taxon>Teleostei</taxon>
        <taxon>Ostariophysi</taxon>
        <taxon>Cypriniformes</taxon>
        <taxon>Cyprinidae</taxon>
        <taxon>Acrossocheilinae</taxon>
        <taxon>Onychostoma</taxon>
    </lineage>
</organism>
<accession>A0A7J6BHW9</accession>
<evidence type="ECO:0000313" key="3">
    <source>
        <dbReference type="Proteomes" id="UP000579812"/>
    </source>
</evidence>
<feature type="region of interest" description="Disordered" evidence="1">
    <location>
        <begin position="124"/>
        <end position="161"/>
    </location>
</feature>
<proteinExistence type="predicted"/>
<evidence type="ECO:0000313" key="2">
    <source>
        <dbReference type="EMBL" id="KAF4094496.1"/>
    </source>
</evidence>
<dbReference type="EMBL" id="JAAMOB010000227">
    <property type="protein sequence ID" value="KAF4094496.1"/>
    <property type="molecule type" value="Genomic_DNA"/>
</dbReference>
<feature type="compositionally biased region" description="Polar residues" evidence="1">
    <location>
        <begin position="148"/>
        <end position="161"/>
    </location>
</feature>
<feature type="compositionally biased region" description="Polar residues" evidence="1">
    <location>
        <begin position="124"/>
        <end position="134"/>
    </location>
</feature>
<dbReference type="Proteomes" id="UP000579812">
    <property type="component" value="Unassembled WGS sequence"/>
</dbReference>
<dbReference type="AlphaFoldDB" id="A0A7J6BHW9"/>
<gene>
    <name evidence="2" type="ORF">G5714_024623</name>
</gene>
<evidence type="ECO:0000256" key="1">
    <source>
        <dbReference type="SAM" id="MobiDB-lite"/>
    </source>
</evidence>
<keyword evidence="3" id="KW-1185">Reference proteome</keyword>
<comment type="caution">
    <text evidence="2">The sequence shown here is derived from an EMBL/GenBank/DDBJ whole genome shotgun (WGS) entry which is preliminary data.</text>
</comment>
<name>A0A7J6BHW9_9TELE</name>
<protein>
    <submittedName>
        <fullName evidence="2">Uncharacterized protein</fullName>
    </submittedName>
</protein>
<reference evidence="2 3" key="1">
    <citation type="submission" date="2020-04" db="EMBL/GenBank/DDBJ databases">
        <title>Chromosome-level genome assembly of a cyprinid fish Onychostoma macrolepis by integration of Nanopore Sequencing, Bionano and Hi-C technology.</title>
        <authorList>
            <person name="Wang D."/>
        </authorList>
    </citation>
    <scope>NUCLEOTIDE SEQUENCE [LARGE SCALE GENOMIC DNA]</scope>
    <source>
        <strain evidence="2">SWU-2019</strain>
        <tissue evidence="2">Muscle</tissue>
    </source>
</reference>
<sequence length="161" mass="18427">MLFHVILADDDIRRVQIESLPETVDELKTILQNRLDLEGDIVVQFQDPEFNNELCNLTEMSDLPPERPRLKIGAEFMRLVSTDFQQSFFDGLDKYVPRLLQMYRVRTSSSSDLRSLLEPLDAQTSGSDVINKNSHSSHAHQSRESQSDHSFSNTTRADMGL</sequence>